<comment type="caution">
    <text evidence="5">The sequence shown here is derived from an EMBL/GenBank/DDBJ whole genome shotgun (WGS) entry which is preliminary data.</text>
</comment>
<feature type="region of interest" description="Disordered" evidence="3">
    <location>
        <begin position="1"/>
        <end position="23"/>
    </location>
</feature>
<sequence>MSRKRENPYASRHSSSSSSSSSFLKRHRLMMPVIEDSDDFHLSNAAANSKLSSGVVVTGISPDTSVLDLKSRFEIYGSISRLRIDRDGVGYITFRSRESAADAVNAAVDPSVGIALDSQRLQVFWANDALPKWREAVKVSSNEDCKSSSKLLRAEVPLSRHGRNNKLSPKSNNDKNNGNGSKVDVPFKGRAIVAYDDIL</sequence>
<evidence type="ECO:0000313" key="6">
    <source>
        <dbReference type="Proteomes" id="UP001370490"/>
    </source>
</evidence>
<organism evidence="5 6">
    <name type="scientific">Dillenia turbinata</name>
    <dbReference type="NCBI Taxonomy" id="194707"/>
    <lineage>
        <taxon>Eukaryota</taxon>
        <taxon>Viridiplantae</taxon>
        <taxon>Streptophyta</taxon>
        <taxon>Embryophyta</taxon>
        <taxon>Tracheophyta</taxon>
        <taxon>Spermatophyta</taxon>
        <taxon>Magnoliopsida</taxon>
        <taxon>eudicotyledons</taxon>
        <taxon>Gunneridae</taxon>
        <taxon>Pentapetalae</taxon>
        <taxon>Dilleniales</taxon>
        <taxon>Dilleniaceae</taxon>
        <taxon>Dillenia</taxon>
    </lineage>
</organism>
<evidence type="ECO:0000256" key="2">
    <source>
        <dbReference type="PROSITE-ProRule" id="PRU00176"/>
    </source>
</evidence>
<dbReference type="GO" id="GO:0005739">
    <property type="term" value="C:mitochondrion"/>
    <property type="evidence" value="ECO:0007669"/>
    <property type="project" value="TreeGrafter"/>
</dbReference>
<evidence type="ECO:0000256" key="1">
    <source>
        <dbReference type="ARBA" id="ARBA00022884"/>
    </source>
</evidence>
<name>A0AAN8US03_9MAGN</name>
<dbReference type="PANTHER" id="PTHR48024:SF48">
    <property type="entry name" value="RRM DOMAIN-CONTAINING PROTEIN"/>
    <property type="match status" value="1"/>
</dbReference>
<dbReference type="EMBL" id="JBAMMX010000019">
    <property type="protein sequence ID" value="KAK6922073.1"/>
    <property type="molecule type" value="Genomic_DNA"/>
</dbReference>
<dbReference type="InterPro" id="IPR050886">
    <property type="entry name" value="RNA-binding_reg"/>
</dbReference>
<proteinExistence type="predicted"/>
<dbReference type="SMART" id="SM00360">
    <property type="entry name" value="RRM"/>
    <property type="match status" value="1"/>
</dbReference>
<accession>A0AAN8US03</accession>
<protein>
    <submittedName>
        <fullName evidence="5">RNA recognition motif domain</fullName>
    </submittedName>
</protein>
<dbReference type="AlphaFoldDB" id="A0AAN8US03"/>
<evidence type="ECO:0000256" key="3">
    <source>
        <dbReference type="SAM" id="MobiDB-lite"/>
    </source>
</evidence>
<feature type="domain" description="RRM" evidence="4">
    <location>
        <begin position="53"/>
        <end position="128"/>
    </location>
</feature>
<dbReference type="GO" id="GO:0003723">
    <property type="term" value="F:RNA binding"/>
    <property type="evidence" value="ECO:0007669"/>
    <property type="project" value="UniProtKB-UniRule"/>
</dbReference>
<dbReference type="Proteomes" id="UP001370490">
    <property type="component" value="Unassembled WGS sequence"/>
</dbReference>
<dbReference type="InterPro" id="IPR000504">
    <property type="entry name" value="RRM_dom"/>
</dbReference>
<evidence type="ECO:0000313" key="5">
    <source>
        <dbReference type="EMBL" id="KAK6922073.1"/>
    </source>
</evidence>
<dbReference type="InterPro" id="IPR035979">
    <property type="entry name" value="RBD_domain_sf"/>
</dbReference>
<dbReference type="Gene3D" id="3.30.70.330">
    <property type="match status" value="1"/>
</dbReference>
<dbReference type="CDD" id="cd00590">
    <property type="entry name" value="RRM_SF"/>
    <property type="match status" value="1"/>
</dbReference>
<dbReference type="InterPro" id="IPR012677">
    <property type="entry name" value="Nucleotide-bd_a/b_plait_sf"/>
</dbReference>
<dbReference type="SUPFAM" id="SSF54928">
    <property type="entry name" value="RNA-binding domain, RBD"/>
    <property type="match status" value="1"/>
</dbReference>
<reference evidence="5 6" key="1">
    <citation type="submission" date="2023-12" db="EMBL/GenBank/DDBJ databases">
        <title>A high-quality genome assembly for Dillenia turbinata (Dilleniales).</title>
        <authorList>
            <person name="Chanderbali A."/>
        </authorList>
    </citation>
    <scope>NUCLEOTIDE SEQUENCE [LARGE SCALE GENOMIC DNA]</scope>
    <source>
        <strain evidence="5">LSX21</strain>
        <tissue evidence="5">Leaf</tissue>
    </source>
</reference>
<gene>
    <name evidence="5" type="ORF">RJ641_012580</name>
</gene>
<dbReference type="PROSITE" id="PS50102">
    <property type="entry name" value="RRM"/>
    <property type="match status" value="1"/>
</dbReference>
<feature type="compositionally biased region" description="Low complexity" evidence="3">
    <location>
        <begin position="170"/>
        <end position="182"/>
    </location>
</feature>
<dbReference type="PANTHER" id="PTHR48024">
    <property type="entry name" value="GEO13361P1-RELATED"/>
    <property type="match status" value="1"/>
</dbReference>
<dbReference type="GO" id="GO:0005634">
    <property type="term" value="C:nucleus"/>
    <property type="evidence" value="ECO:0007669"/>
    <property type="project" value="TreeGrafter"/>
</dbReference>
<keyword evidence="1 2" id="KW-0694">RNA-binding</keyword>
<keyword evidence="6" id="KW-1185">Reference proteome</keyword>
<evidence type="ECO:0000259" key="4">
    <source>
        <dbReference type="PROSITE" id="PS50102"/>
    </source>
</evidence>
<dbReference type="Pfam" id="PF00076">
    <property type="entry name" value="RRM_1"/>
    <property type="match status" value="1"/>
</dbReference>
<feature type="region of interest" description="Disordered" evidence="3">
    <location>
        <begin position="161"/>
        <end position="183"/>
    </location>
</feature>